<dbReference type="Proteomes" id="UP000694387">
    <property type="component" value="Chromosome 12"/>
</dbReference>
<comment type="similarity">
    <text evidence="1">Belongs to the cornifelin family.</text>
</comment>
<dbReference type="InterPro" id="IPR006461">
    <property type="entry name" value="PLAC_motif_containing"/>
</dbReference>
<reference evidence="2 3" key="1">
    <citation type="journal article" date="2020" name="Nat. Commun.">
        <title>Donkey genomes provide new insights into domestication and selection for coat color.</title>
        <authorList>
            <person name="Wang"/>
            <person name="C."/>
            <person name="Li"/>
            <person name="H."/>
            <person name="Guo"/>
            <person name="Y."/>
            <person name="Huang"/>
            <person name="J."/>
            <person name="Sun"/>
            <person name="Y."/>
            <person name="Min"/>
            <person name="J."/>
            <person name="Wang"/>
            <person name="J."/>
            <person name="Fang"/>
            <person name="X."/>
            <person name="Zhao"/>
            <person name="Z."/>
            <person name="Wang"/>
            <person name="S."/>
            <person name="Zhang"/>
            <person name="Y."/>
            <person name="Liu"/>
            <person name="Q."/>
            <person name="Jiang"/>
            <person name="Q."/>
            <person name="Wang"/>
            <person name="X."/>
            <person name="Guo"/>
            <person name="Y."/>
            <person name="Yang"/>
            <person name="C."/>
            <person name="Wang"/>
            <person name="Y."/>
            <person name="Tian"/>
            <person name="F."/>
            <person name="Zhuang"/>
            <person name="G."/>
            <person name="Fan"/>
            <person name="Y."/>
            <person name="Gao"/>
            <person name="Q."/>
            <person name="Li"/>
            <person name="Y."/>
            <person name="Ju"/>
            <person name="Z."/>
            <person name="Li"/>
            <person name="J."/>
            <person name="Li"/>
            <person name="R."/>
            <person name="Hou"/>
            <person name="M."/>
            <person name="Yang"/>
            <person name="G."/>
            <person name="Liu"/>
            <person name="G."/>
            <person name="Liu"/>
            <person name="W."/>
            <person name="Guo"/>
            <person name="J."/>
            <person name="Pan"/>
            <person name="S."/>
            <person name="Fan"/>
            <person name="G."/>
            <person name="Zhang"/>
            <person name="W."/>
            <person name="Zhang"/>
            <person name="R."/>
            <person name="Yu"/>
            <person name="J."/>
            <person name="Zhang"/>
            <person name="X."/>
            <person name="Yin"/>
            <person name="Q."/>
            <person name="Ji"/>
            <person name="C."/>
            <person name="Jin"/>
            <person name="Y."/>
            <person name="Yue"/>
            <person name="G."/>
            <person name="Liu"/>
            <person name="M."/>
            <person name="Xu"/>
            <person name="J."/>
            <person name="Liu"/>
            <person name="S."/>
            <person name="Jordana"/>
            <person name="J."/>
            <person name="Noce"/>
            <person name="A."/>
            <person name="Amills"/>
            <person name="M."/>
            <person name="Wu"/>
            <person name="D.D."/>
            <person name="Li"/>
            <person name="S."/>
            <person name="Zhou"/>
            <person name="X. and Zhong"/>
            <person name="J."/>
        </authorList>
    </citation>
    <scope>NUCLEOTIDE SEQUENCE [LARGE SCALE GENOMIC DNA]</scope>
</reference>
<dbReference type="AlphaFoldDB" id="A0A8C4MZG8"/>
<sequence length="181" mass="19825">MNCFGNYFSKFPEDVSLLNIDSPLLLSLTSSEDEHFVSNIRSHAPAQAVVKQPVRGASGRTTITTVVQTGGDWSTGLFSVFRDRKICFCGLFCPLCLECDIARRYGECLCWPLLPGSTFALRIGTRERHKIRNRDPGLTLGHPVRGLAGSALLLAVFHLSGGPGTQNEDLPTLRNLCSPFD</sequence>
<protein>
    <submittedName>
        <fullName evidence="2">PLAC8 like 1</fullName>
    </submittedName>
</protein>
<evidence type="ECO:0000256" key="1">
    <source>
        <dbReference type="ARBA" id="ARBA00009024"/>
    </source>
</evidence>
<evidence type="ECO:0000313" key="2">
    <source>
        <dbReference type="Ensembl" id="ENSEASP00005030205.2"/>
    </source>
</evidence>
<dbReference type="GeneTree" id="ENSGT00940000160864"/>
<dbReference type="NCBIfam" id="TIGR01571">
    <property type="entry name" value="A_thal_Cys_rich"/>
    <property type="match status" value="1"/>
</dbReference>
<evidence type="ECO:0000313" key="3">
    <source>
        <dbReference type="Proteomes" id="UP000694387"/>
    </source>
</evidence>
<reference evidence="2" key="2">
    <citation type="submission" date="2025-08" db="UniProtKB">
        <authorList>
            <consortium name="Ensembl"/>
        </authorList>
    </citation>
    <scope>IDENTIFICATION</scope>
</reference>
<name>A0A8C4MZG8_EQUAS</name>
<organism evidence="2 3">
    <name type="scientific">Equus asinus</name>
    <name type="common">Donkey</name>
    <name type="synonym">Equus africanus asinus</name>
    <dbReference type="NCBI Taxonomy" id="9793"/>
    <lineage>
        <taxon>Eukaryota</taxon>
        <taxon>Metazoa</taxon>
        <taxon>Chordata</taxon>
        <taxon>Craniata</taxon>
        <taxon>Vertebrata</taxon>
        <taxon>Euteleostomi</taxon>
        <taxon>Mammalia</taxon>
        <taxon>Eutheria</taxon>
        <taxon>Laurasiatheria</taxon>
        <taxon>Perissodactyla</taxon>
        <taxon>Equidae</taxon>
        <taxon>Equus</taxon>
    </lineage>
</organism>
<keyword evidence="3" id="KW-1185">Reference proteome</keyword>
<gene>
    <name evidence="2" type="primary">PLAC8L1</name>
</gene>
<proteinExistence type="inferred from homology"/>
<dbReference type="Ensembl" id="ENSEAST00005032839.2">
    <property type="protein sequence ID" value="ENSEASP00005030205.2"/>
    <property type="gene ID" value="ENSEASG00005020565.2"/>
</dbReference>
<accession>A0A8C4MZG8</accession>
<reference evidence="2" key="3">
    <citation type="submission" date="2025-09" db="UniProtKB">
        <authorList>
            <consortium name="Ensembl"/>
        </authorList>
    </citation>
    <scope>IDENTIFICATION</scope>
</reference>